<comment type="caution">
    <text evidence="1">The sequence shown here is derived from an EMBL/GenBank/DDBJ whole genome shotgun (WGS) entry which is preliminary data.</text>
</comment>
<evidence type="ECO:0000313" key="2">
    <source>
        <dbReference type="Proteomes" id="UP000035909"/>
    </source>
</evidence>
<dbReference type="Proteomes" id="UP000035909">
    <property type="component" value="Unassembled WGS sequence"/>
</dbReference>
<keyword evidence="2" id="KW-1185">Reference proteome</keyword>
<name>A0A0J1H7A8_9GAMM</name>
<gene>
    <name evidence="1" type="ORF">ABT57_16895</name>
</gene>
<evidence type="ECO:0008006" key="3">
    <source>
        <dbReference type="Google" id="ProtNLM"/>
    </source>
</evidence>
<dbReference type="PROSITE" id="PS51257">
    <property type="entry name" value="PROKAR_LIPOPROTEIN"/>
    <property type="match status" value="1"/>
</dbReference>
<dbReference type="PATRIC" id="fig|320778.3.peg.3675"/>
<protein>
    <recommendedName>
        <fullName evidence="3">Lipoprotein</fullName>
    </recommendedName>
</protein>
<dbReference type="EMBL" id="LDOU01000016">
    <property type="protein sequence ID" value="KLV07574.1"/>
    <property type="molecule type" value="Genomic_DNA"/>
</dbReference>
<proteinExistence type="predicted"/>
<organism evidence="1 2">
    <name type="scientific">Photobacterium ganghwense</name>
    <dbReference type="NCBI Taxonomy" id="320778"/>
    <lineage>
        <taxon>Bacteria</taxon>
        <taxon>Pseudomonadati</taxon>
        <taxon>Pseudomonadota</taxon>
        <taxon>Gammaproteobacteria</taxon>
        <taxon>Vibrionales</taxon>
        <taxon>Vibrionaceae</taxon>
        <taxon>Photobacterium</taxon>
    </lineage>
</organism>
<dbReference type="STRING" id="320778.ABT57_16895"/>
<reference evidence="1 2" key="1">
    <citation type="submission" date="2015-05" db="EMBL/GenBank/DDBJ databases">
        <title>Photobacterium galathea sp. nov.</title>
        <authorList>
            <person name="Machado H."/>
            <person name="Gram L."/>
        </authorList>
    </citation>
    <scope>NUCLEOTIDE SEQUENCE [LARGE SCALE GENOMIC DNA]</scope>
    <source>
        <strain evidence="1 2">DSM 22954</strain>
    </source>
</reference>
<dbReference type="RefSeq" id="WP_047886445.1">
    <property type="nucleotide sequence ID" value="NZ_CP071325.1"/>
</dbReference>
<dbReference type="AlphaFoldDB" id="A0A0J1H7A8"/>
<sequence length="180" mass="19453">MKLRQHGILLAMLAALAGCGEPDQADKAKAPEAEQPVAVEEPVKLPAEVDIWQSPTELDLEGTKVTLHSALWLNTMPVIGEDGSVPANKLFASIKVVTADDKPLPKGVEIMQVMMAQDDEQWLSQNNLDVRVLEKQGLEIAINGGPEWLPGGKANIAVTLLYKGQEHVLVETGVLLEQAH</sequence>
<evidence type="ECO:0000313" key="1">
    <source>
        <dbReference type="EMBL" id="KLV07574.1"/>
    </source>
</evidence>
<accession>A0A0J1H7A8</accession>
<dbReference type="OrthoDB" id="5814891at2"/>